<dbReference type="PROSITE" id="PS50181">
    <property type="entry name" value="FBOX"/>
    <property type="match status" value="1"/>
</dbReference>
<dbReference type="Pfam" id="PF13637">
    <property type="entry name" value="Ank_4"/>
    <property type="match status" value="1"/>
</dbReference>
<dbReference type="SMART" id="SM00248">
    <property type="entry name" value="ANK"/>
    <property type="match status" value="5"/>
</dbReference>
<protein>
    <submittedName>
        <fullName evidence="5">Ankyrin</fullName>
    </submittedName>
</protein>
<feature type="repeat" description="ANK" evidence="3">
    <location>
        <begin position="204"/>
        <end position="237"/>
    </location>
</feature>
<dbReference type="Gene3D" id="1.25.40.20">
    <property type="entry name" value="Ankyrin repeat-containing domain"/>
    <property type="match status" value="2"/>
</dbReference>
<dbReference type="PANTHER" id="PTHR24166:SF48">
    <property type="entry name" value="PROTEIN VAPYRIN"/>
    <property type="match status" value="1"/>
</dbReference>
<evidence type="ECO:0000256" key="1">
    <source>
        <dbReference type="ARBA" id="ARBA00022737"/>
    </source>
</evidence>
<sequence>MPLGRRLEIQPLSAKKLSKIRSWFIPLSNNARLKEKWKLIRKRLRLLDFPDELLLCIADYLETERDVNALSQVNRRLCSLLDTYLYCHNVQCSNSSALVWAAEKGEVSTARKLLEQRANVEIMSGRISCYPHTYTDVKPLWLAAWWGHIEMVKLLLEVPNIELEPRDPQQGKTPLHMAARKGYEEIVSLFINKPGIDLDRRTIKGKTALLFAAKHGHVEIVRRLLAKGGVDINTRASGLTPLLGAIYCGHEQVVEALLQNENISLNLQ</sequence>
<dbReference type="InterPro" id="IPR050889">
    <property type="entry name" value="Dendritic_Spine_Reg/Scaffold"/>
</dbReference>
<keyword evidence="1" id="KW-0677">Repeat</keyword>
<name>A0A6A5W9V4_9PLEO</name>
<dbReference type="PANTHER" id="PTHR24166">
    <property type="entry name" value="ROLLING PEBBLES, ISOFORM B"/>
    <property type="match status" value="1"/>
</dbReference>
<gene>
    <name evidence="5" type="ORF">P154DRAFT_470741</name>
</gene>
<dbReference type="Proteomes" id="UP000799779">
    <property type="component" value="Unassembled WGS sequence"/>
</dbReference>
<accession>A0A6A5W9V4</accession>
<dbReference type="InterPro" id="IPR002110">
    <property type="entry name" value="Ankyrin_rpt"/>
</dbReference>
<reference evidence="5" key="1">
    <citation type="journal article" date="2020" name="Stud. Mycol.">
        <title>101 Dothideomycetes genomes: a test case for predicting lifestyles and emergence of pathogens.</title>
        <authorList>
            <person name="Haridas S."/>
            <person name="Albert R."/>
            <person name="Binder M."/>
            <person name="Bloem J."/>
            <person name="Labutti K."/>
            <person name="Salamov A."/>
            <person name="Andreopoulos B."/>
            <person name="Baker S."/>
            <person name="Barry K."/>
            <person name="Bills G."/>
            <person name="Bluhm B."/>
            <person name="Cannon C."/>
            <person name="Castanera R."/>
            <person name="Culley D."/>
            <person name="Daum C."/>
            <person name="Ezra D."/>
            <person name="Gonzalez J."/>
            <person name="Henrissat B."/>
            <person name="Kuo A."/>
            <person name="Liang C."/>
            <person name="Lipzen A."/>
            <person name="Lutzoni F."/>
            <person name="Magnuson J."/>
            <person name="Mondo S."/>
            <person name="Nolan M."/>
            <person name="Ohm R."/>
            <person name="Pangilinan J."/>
            <person name="Park H.-J."/>
            <person name="Ramirez L."/>
            <person name="Alfaro M."/>
            <person name="Sun H."/>
            <person name="Tritt A."/>
            <person name="Yoshinaga Y."/>
            <person name="Zwiers L.-H."/>
            <person name="Turgeon B."/>
            <person name="Goodwin S."/>
            <person name="Spatafora J."/>
            <person name="Crous P."/>
            <person name="Grigoriev I."/>
        </authorList>
    </citation>
    <scope>NUCLEOTIDE SEQUENCE</scope>
    <source>
        <strain evidence="5">CBS 123094</strain>
    </source>
</reference>
<keyword evidence="2 3" id="KW-0040">ANK repeat</keyword>
<evidence type="ECO:0000256" key="3">
    <source>
        <dbReference type="PROSITE-ProRule" id="PRU00023"/>
    </source>
</evidence>
<feature type="non-terminal residue" evidence="5">
    <location>
        <position position="268"/>
    </location>
</feature>
<dbReference type="PROSITE" id="PS50297">
    <property type="entry name" value="ANK_REP_REGION"/>
    <property type="match status" value="2"/>
</dbReference>
<evidence type="ECO:0000259" key="4">
    <source>
        <dbReference type="PROSITE" id="PS50181"/>
    </source>
</evidence>
<dbReference type="OrthoDB" id="4772757at2759"/>
<feature type="repeat" description="ANK" evidence="3">
    <location>
        <begin position="170"/>
        <end position="193"/>
    </location>
</feature>
<dbReference type="PRINTS" id="PR01415">
    <property type="entry name" value="ANKYRIN"/>
</dbReference>
<keyword evidence="6" id="KW-1185">Reference proteome</keyword>
<evidence type="ECO:0000313" key="5">
    <source>
        <dbReference type="EMBL" id="KAF1997664.1"/>
    </source>
</evidence>
<feature type="domain" description="F-box" evidence="4">
    <location>
        <begin position="43"/>
        <end position="90"/>
    </location>
</feature>
<dbReference type="PROSITE" id="PS50088">
    <property type="entry name" value="ANK_REPEAT"/>
    <property type="match status" value="2"/>
</dbReference>
<dbReference type="SUPFAM" id="SSF48403">
    <property type="entry name" value="Ankyrin repeat"/>
    <property type="match status" value="1"/>
</dbReference>
<dbReference type="SUPFAM" id="SSF81383">
    <property type="entry name" value="F-box domain"/>
    <property type="match status" value="1"/>
</dbReference>
<organism evidence="5 6">
    <name type="scientific">Amniculicola lignicola CBS 123094</name>
    <dbReference type="NCBI Taxonomy" id="1392246"/>
    <lineage>
        <taxon>Eukaryota</taxon>
        <taxon>Fungi</taxon>
        <taxon>Dikarya</taxon>
        <taxon>Ascomycota</taxon>
        <taxon>Pezizomycotina</taxon>
        <taxon>Dothideomycetes</taxon>
        <taxon>Pleosporomycetidae</taxon>
        <taxon>Pleosporales</taxon>
        <taxon>Amniculicolaceae</taxon>
        <taxon>Amniculicola</taxon>
    </lineage>
</organism>
<proteinExistence type="predicted"/>
<dbReference type="InterPro" id="IPR036047">
    <property type="entry name" value="F-box-like_dom_sf"/>
</dbReference>
<dbReference type="InterPro" id="IPR036770">
    <property type="entry name" value="Ankyrin_rpt-contain_sf"/>
</dbReference>
<evidence type="ECO:0000256" key="2">
    <source>
        <dbReference type="ARBA" id="ARBA00023043"/>
    </source>
</evidence>
<dbReference type="Pfam" id="PF12937">
    <property type="entry name" value="F-box-like"/>
    <property type="match status" value="1"/>
</dbReference>
<dbReference type="InterPro" id="IPR001810">
    <property type="entry name" value="F-box_dom"/>
</dbReference>
<evidence type="ECO:0000313" key="6">
    <source>
        <dbReference type="Proteomes" id="UP000799779"/>
    </source>
</evidence>
<dbReference type="AlphaFoldDB" id="A0A6A5W9V4"/>
<dbReference type="EMBL" id="ML977611">
    <property type="protein sequence ID" value="KAF1997664.1"/>
    <property type="molecule type" value="Genomic_DNA"/>
</dbReference>
<dbReference type="Pfam" id="PF12796">
    <property type="entry name" value="Ank_2"/>
    <property type="match status" value="1"/>
</dbReference>